<dbReference type="Gene3D" id="2.50.20.10">
    <property type="entry name" value="Lipoprotein localisation LolA/LolB/LppX"/>
    <property type="match status" value="1"/>
</dbReference>
<proteinExistence type="predicted"/>
<name>X1IGG6_9ZZZZ</name>
<evidence type="ECO:0000313" key="1">
    <source>
        <dbReference type="EMBL" id="GAH65214.1"/>
    </source>
</evidence>
<dbReference type="InterPro" id="IPR029046">
    <property type="entry name" value="LolA/LolB/LppX"/>
</dbReference>
<dbReference type="Pfam" id="PF19574">
    <property type="entry name" value="LolA_3"/>
    <property type="match status" value="1"/>
</dbReference>
<organism evidence="1">
    <name type="scientific">marine sediment metagenome</name>
    <dbReference type="NCBI Taxonomy" id="412755"/>
    <lineage>
        <taxon>unclassified sequences</taxon>
        <taxon>metagenomes</taxon>
        <taxon>ecological metagenomes</taxon>
    </lineage>
</organism>
<gene>
    <name evidence="1" type="ORF">S03H2_44704</name>
</gene>
<dbReference type="SUPFAM" id="SSF89392">
    <property type="entry name" value="Prokaryotic lipoproteins and lipoprotein localization factors"/>
    <property type="match status" value="1"/>
</dbReference>
<dbReference type="EMBL" id="BARU01027970">
    <property type="protein sequence ID" value="GAH65214.1"/>
    <property type="molecule type" value="Genomic_DNA"/>
</dbReference>
<sequence>MNRVLAAVVAVLLMGATEVSTLDRVMGALAERKHGHVSFTEKKFIAMLDTPVTSSGELLYDAPDRLEKKTLKPKPEDLVLEGGVVTAQRGKHRYTLDLKQYPQVLPFIESIRATLAGDRAALERVFKVEFTGTFERWSLELAPLDSKLAKTVQQIHIEGEKDFIHTVEIREA</sequence>
<dbReference type="CDD" id="cd16325">
    <property type="entry name" value="LolA"/>
    <property type="match status" value="1"/>
</dbReference>
<dbReference type="AlphaFoldDB" id="X1IGG6"/>
<reference evidence="1" key="1">
    <citation type="journal article" date="2014" name="Front. Microbiol.">
        <title>High frequency of phylogenetically diverse reductive dehalogenase-homologous genes in deep subseafloor sedimentary metagenomes.</title>
        <authorList>
            <person name="Kawai M."/>
            <person name="Futagami T."/>
            <person name="Toyoda A."/>
            <person name="Takaki Y."/>
            <person name="Nishi S."/>
            <person name="Hori S."/>
            <person name="Arai W."/>
            <person name="Tsubouchi T."/>
            <person name="Morono Y."/>
            <person name="Uchiyama I."/>
            <person name="Ito T."/>
            <person name="Fujiyama A."/>
            <person name="Inagaki F."/>
            <person name="Takami H."/>
        </authorList>
    </citation>
    <scope>NUCLEOTIDE SEQUENCE</scope>
    <source>
        <strain evidence="1">Expedition CK06-06</strain>
    </source>
</reference>
<dbReference type="InterPro" id="IPR004564">
    <property type="entry name" value="OM_lipoprot_carrier_LolA-like"/>
</dbReference>
<accession>X1IGG6</accession>
<feature type="non-terminal residue" evidence="1">
    <location>
        <position position="172"/>
    </location>
</feature>
<comment type="caution">
    <text evidence="1">The sequence shown here is derived from an EMBL/GenBank/DDBJ whole genome shotgun (WGS) entry which is preliminary data.</text>
</comment>
<protein>
    <recommendedName>
        <fullName evidence="2">Outer membrane lipoprotein carrier protein LolA</fullName>
    </recommendedName>
</protein>
<evidence type="ECO:0008006" key="2">
    <source>
        <dbReference type="Google" id="ProtNLM"/>
    </source>
</evidence>